<name>A0A3Q8SV06_LACHE</name>
<dbReference type="Proteomes" id="UP000267945">
    <property type="component" value="Chromosome"/>
</dbReference>
<dbReference type="GO" id="GO:0016791">
    <property type="term" value="F:phosphatase activity"/>
    <property type="evidence" value="ECO:0007669"/>
    <property type="project" value="UniProtKB-ARBA"/>
</dbReference>
<dbReference type="Gene3D" id="3.30.1240.10">
    <property type="match status" value="1"/>
</dbReference>
<organism evidence="1 2">
    <name type="scientific">Lactobacillus helveticus</name>
    <name type="common">Lactobacillus suntoryeus</name>
    <dbReference type="NCBI Taxonomy" id="1587"/>
    <lineage>
        <taxon>Bacteria</taxon>
        <taxon>Bacillati</taxon>
        <taxon>Bacillota</taxon>
        <taxon>Bacilli</taxon>
        <taxon>Lactobacillales</taxon>
        <taxon>Lactobacillaceae</taxon>
        <taxon>Lactobacillus</taxon>
    </lineage>
</organism>
<dbReference type="NCBIfam" id="TIGR00099">
    <property type="entry name" value="Cof-subfamily"/>
    <property type="match status" value="1"/>
</dbReference>
<dbReference type="Gene3D" id="3.40.50.1000">
    <property type="entry name" value="HAD superfamily/HAD-like"/>
    <property type="match status" value="1"/>
</dbReference>
<dbReference type="CDD" id="cd07516">
    <property type="entry name" value="HAD_Pase"/>
    <property type="match status" value="1"/>
</dbReference>
<dbReference type="AlphaFoldDB" id="A0A3Q8SV06"/>
<dbReference type="InterPro" id="IPR023214">
    <property type="entry name" value="HAD_sf"/>
</dbReference>
<dbReference type="GeneID" id="99756980"/>
<dbReference type="NCBIfam" id="TIGR01484">
    <property type="entry name" value="HAD-SF-IIB"/>
    <property type="match status" value="1"/>
</dbReference>
<dbReference type="RefSeq" id="WP_014919111.1">
    <property type="nucleotide sequence ID" value="NZ_CP019581.1"/>
</dbReference>
<dbReference type="SUPFAM" id="SSF56784">
    <property type="entry name" value="HAD-like"/>
    <property type="match status" value="1"/>
</dbReference>
<evidence type="ECO:0000313" key="2">
    <source>
        <dbReference type="Proteomes" id="UP000267945"/>
    </source>
</evidence>
<proteinExistence type="predicted"/>
<protein>
    <submittedName>
        <fullName evidence="1">Phosphatase YwpJ</fullName>
        <ecNumber evidence="1">3.1.3.-</ecNumber>
    </submittedName>
</protein>
<reference evidence="1 2" key="1">
    <citation type="submission" date="2017-02" db="EMBL/GenBank/DDBJ databases">
        <title>Complete genome sequence of Lactobacillus helveticus.</title>
        <authorList>
            <person name="Kim J.F."/>
            <person name="Chung Y."/>
            <person name="Kwak M."/>
        </authorList>
    </citation>
    <scope>NUCLEOTIDE SEQUENCE [LARGE SCALE GENOMIC DNA]</scope>
    <source>
        <strain evidence="1 2">LH5</strain>
    </source>
</reference>
<evidence type="ECO:0000313" key="1">
    <source>
        <dbReference type="EMBL" id="AZK91074.1"/>
    </source>
</evidence>
<dbReference type="PANTHER" id="PTHR10000:SF55">
    <property type="entry name" value="5-AMINO-6-(5-PHOSPHO-D-RIBITYLAMINO)URACIL PHOSPHATASE YCSE"/>
    <property type="match status" value="1"/>
</dbReference>
<dbReference type="GO" id="GO:0000287">
    <property type="term" value="F:magnesium ion binding"/>
    <property type="evidence" value="ECO:0007669"/>
    <property type="project" value="TreeGrafter"/>
</dbReference>
<gene>
    <name evidence="1" type="primary">ywpJ</name>
    <name evidence="1" type="ORF">LH5_00817</name>
</gene>
<dbReference type="SFLD" id="SFLDG01144">
    <property type="entry name" value="C2.B.4:_PGP_Like"/>
    <property type="match status" value="1"/>
</dbReference>
<dbReference type="InterPro" id="IPR006379">
    <property type="entry name" value="HAD-SF_hydro_IIB"/>
</dbReference>
<dbReference type="PANTHER" id="PTHR10000">
    <property type="entry name" value="PHOSPHOSERINE PHOSPHATASE"/>
    <property type="match status" value="1"/>
</dbReference>
<dbReference type="PROSITE" id="PS01229">
    <property type="entry name" value="COF_2"/>
    <property type="match status" value="1"/>
</dbReference>
<accession>A0A3Q8SV06</accession>
<dbReference type="InterPro" id="IPR036412">
    <property type="entry name" value="HAD-like_sf"/>
</dbReference>
<dbReference type="EMBL" id="CP019581">
    <property type="protein sequence ID" value="AZK91074.1"/>
    <property type="molecule type" value="Genomic_DNA"/>
</dbReference>
<dbReference type="SFLD" id="SFLDG01140">
    <property type="entry name" value="C2.B:_Phosphomannomutase_and_P"/>
    <property type="match status" value="1"/>
</dbReference>
<dbReference type="SFLD" id="SFLDS00003">
    <property type="entry name" value="Haloacid_Dehalogenase"/>
    <property type="match status" value="1"/>
</dbReference>
<dbReference type="GO" id="GO:0005829">
    <property type="term" value="C:cytosol"/>
    <property type="evidence" value="ECO:0007669"/>
    <property type="project" value="TreeGrafter"/>
</dbReference>
<dbReference type="Pfam" id="PF08282">
    <property type="entry name" value="Hydrolase_3"/>
    <property type="match status" value="1"/>
</dbReference>
<dbReference type="EC" id="3.1.3.-" evidence="1"/>
<keyword evidence="1" id="KW-0378">Hydrolase</keyword>
<sequence length="293" mass="32169">MIKLVACDLDGILFNSDMSVSEANIQAVKNAQDNGIEFLIATGRAPRESRAILKDAGLHTGFINLNGALVFDEDGKLMVKHKIPTYKALEIVELLHQAGFYFEIITADQVYTEDLNQRISNVAHLMVDLNPLLDFKQAVAISAGNKTIMNMKQVDHFEDLLHDPEVEVMKIIAFDSRGHEAFDNVKKEVAQIGDLVVTSSSSSNIEINAQQAQKGIALLDYAKLKNIKCDEIAAIGDNLNDESMIQEAGIGVAMGNAVPVIKGLAQITTKTNNEDGVAYILNQFVKENKQDQR</sequence>
<dbReference type="InterPro" id="IPR000150">
    <property type="entry name" value="Cof"/>
</dbReference>